<accession>A0A139HXX6</accession>
<evidence type="ECO:0000313" key="3">
    <source>
        <dbReference type="Proteomes" id="UP000070133"/>
    </source>
</evidence>
<evidence type="ECO:0000313" key="2">
    <source>
        <dbReference type="EMBL" id="KXT07297.1"/>
    </source>
</evidence>
<dbReference type="STRING" id="321146.A0A139HXX6"/>
<name>A0A139HXX6_9PEZI</name>
<feature type="compositionally biased region" description="Basic and acidic residues" evidence="1">
    <location>
        <begin position="125"/>
        <end position="142"/>
    </location>
</feature>
<comment type="caution">
    <text evidence="2">The sequence shown here is derived from an EMBL/GenBank/DDBJ whole genome shotgun (WGS) entry which is preliminary data.</text>
</comment>
<organism evidence="2 3">
    <name type="scientific">Pseudocercospora eumusae</name>
    <dbReference type="NCBI Taxonomy" id="321146"/>
    <lineage>
        <taxon>Eukaryota</taxon>
        <taxon>Fungi</taxon>
        <taxon>Dikarya</taxon>
        <taxon>Ascomycota</taxon>
        <taxon>Pezizomycotina</taxon>
        <taxon>Dothideomycetes</taxon>
        <taxon>Dothideomycetidae</taxon>
        <taxon>Mycosphaerellales</taxon>
        <taxon>Mycosphaerellaceae</taxon>
        <taxon>Pseudocercospora</taxon>
    </lineage>
</organism>
<proteinExistence type="predicted"/>
<gene>
    <name evidence="2" type="ORF">AC578_468</name>
</gene>
<dbReference type="AlphaFoldDB" id="A0A139HXX6"/>
<protein>
    <submittedName>
        <fullName evidence="2">Uncharacterized protein</fullName>
    </submittedName>
</protein>
<dbReference type="EMBL" id="LFZN01000002">
    <property type="protein sequence ID" value="KXT07297.1"/>
    <property type="molecule type" value="Genomic_DNA"/>
</dbReference>
<dbReference type="Proteomes" id="UP000070133">
    <property type="component" value="Unassembled WGS sequence"/>
</dbReference>
<reference evidence="2 3" key="1">
    <citation type="submission" date="2015-07" db="EMBL/GenBank/DDBJ databases">
        <title>Comparative genomics of the Sigatoka disease complex on banana suggests a link between parallel evolutionary changes in Pseudocercospora fijiensis and Pseudocercospora eumusae and increased virulence on the banana host.</title>
        <authorList>
            <person name="Chang T.-C."/>
            <person name="Salvucci A."/>
            <person name="Crous P.W."/>
            <person name="Stergiopoulos I."/>
        </authorList>
    </citation>
    <scope>NUCLEOTIDE SEQUENCE [LARGE SCALE GENOMIC DNA]</scope>
    <source>
        <strain evidence="2 3">CBS 114824</strain>
    </source>
</reference>
<sequence>MSTPKKDINFTQRDFELLAKAMSCTKEPMTIDYQKLAEAVPFKNANSAKASWHTIKKKIEALSEGAAMKGETSGATPAKKRKSEADDGVEAEAPAKTPKKARKTSTKAKASEEDGEQDMPSDVKSGIKSETDAALKEEPSDD</sequence>
<keyword evidence="3" id="KW-1185">Reference proteome</keyword>
<dbReference type="OrthoDB" id="5403747at2759"/>
<feature type="region of interest" description="Disordered" evidence="1">
    <location>
        <begin position="63"/>
        <end position="142"/>
    </location>
</feature>
<feature type="compositionally biased region" description="Basic residues" evidence="1">
    <location>
        <begin position="97"/>
        <end position="106"/>
    </location>
</feature>
<evidence type="ECO:0000256" key="1">
    <source>
        <dbReference type="SAM" id="MobiDB-lite"/>
    </source>
</evidence>